<dbReference type="Proteomes" id="UP000516320">
    <property type="component" value="Chromosome"/>
</dbReference>
<dbReference type="Pfam" id="PF13822">
    <property type="entry name" value="ACC_epsilon"/>
    <property type="match status" value="1"/>
</dbReference>
<evidence type="ECO:0000313" key="2">
    <source>
        <dbReference type="Proteomes" id="UP000516320"/>
    </source>
</evidence>
<evidence type="ECO:0000313" key="1">
    <source>
        <dbReference type="EMBL" id="QNQ89739.1"/>
    </source>
</evidence>
<sequence>MNEAPLFRVIKGNPSAPEVAALTAVIQQKIRAAENQKRQRSDSDPNLWGRFADRLHPHTIYNPAAFSTVTFT</sequence>
<gene>
    <name evidence="1" type="ORF">GP475_03060</name>
</gene>
<dbReference type="GO" id="GO:0003989">
    <property type="term" value="F:acetyl-CoA carboxylase activity"/>
    <property type="evidence" value="ECO:0007669"/>
    <property type="project" value="InterPro"/>
</dbReference>
<organism evidence="1 2">
    <name type="scientific">Corynebacterium poyangense</name>
    <dbReference type="NCBI Taxonomy" id="2684405"/>
    <lineage>
        <taxon>Bacteria</taxon>
        <taxon>Bacillati</taxon>
        <taxon>Actinomycetota</taxon>
        <taxon>Actinomycetes</taxon>
        <taxon>Mycobacteriales</taxon>
        <taxon>Corynebacteriaceae</taxon>
        <taxon>Corynebacterium</taxon>
    </lineage>
</organism>
<protein>
    <submittedName>
        <fullName evidence="1">Acyl-CoA carboxylase subunit epsilon</fullName>
    </submittedName>
</protein>
<name>A0A7H0SMG4_9CORY</name>
<dbReference type="InterPro" id="IPR032716">
    <property type="entry name" value="ACC_epsilon"/>
</dbReference>
<reference evidence="1 2" key="1">
    <citation type="submission" date="2019-12" db="EMBL/GenBank/DDBJ databases">
        <title>Corynebacterium sp. nov., isolated from feces of the Anser Albifrons in China.</title>
        <authorList>
            <person name="Liu Q."/>
        </authorList>
    </citation>
    <scope>NUCLEOTIDE SEQUENCE [LARGE SCALE GENOMIC DNA]</scope>
    <source>
        <strain evidence="1 2">4H37-19</strain>
    </source>
</reference>
<dbReference type="KEGG" id="cpoy:GP475_03060"/>
<dbReference type="AlphaFoldDB" id="A0A7H0SMG4"/>
<proteinExistence type="predicted"/>
<keyword evidence="2" id="KW-1185">Reference proteome</keyword>
<accession>A0A7H0SMG4</accession>
<dbReference type="EMBL" id="CP046884">
    <property type="protein sequence ID" value="QNQ89739.1"/>
    <property type="molecule type" value="Genomic_DNA"/>
</dbReference>
<dbReference type="RefSeq" id="WP_187975191.1">
    <property type="nucleotide sequence ID" value="NZ_CP046884.1"/>
</dbReference>
<dbReference type="GO" id="GO:0004658">
    <property type="term" value="F:propionyl-CoA carboxylase activity"/>
    <property type="evidence" value="ECO:0007669"/>
    <property type="project" value="InterPro"/>
</dbReference>